<protein>
    <submittedName>
        <fullName evidence="1">Uncharacterized protein</fullName>
    </submittedName>
</protein>
<dbReference type="EMBL" id="VCGU01000459">
    <property type="protein sequence ID" value="TRY61686.1"/>
    <property type="molecule type" value="Genomic_DNA"/>
</dbReference>
<keyword evidence="2" id="KW-1185">Reference proteome</keyword>
<sequence>MNEMPSRRRPSQSGSISILRRLEEMSEICLRTSEMVTTCYPFLRCFQGRFCLENEAECVSMPFKMWKLHFGSSDIKKSNWSTSEAKIS</sequence>
<proteinExistence type="predicted"/>
<evidence type="ECO:0000313" key="2">
    <source>
        <dbReference type="Proteomes" id="UP000318571"/>
    </source>
</evidence>
<name>A0A553N8B6_TIGCA</name>
<organism evidence="1 2">
    <name type="scientific">Tigriopus californicus</name>
    <name type="common">Marine copepod</name>
    <dbReference type="NCBI Taxonomy" id="6832"/>
    <lineage>
        <taxon>Eukaryota</taxon>
        <taxon>Metazoa</taxon>
        <taxon>Ecdysozoa</taxon>
        <taxon>Arthropoda</taxon>
        <taxon>Crustacea</taxon>
        <taxon>Multicrustacea</taxon>
        <taxon>Hexanauplia</taxon>
        <taxon>Copepoda</taxon>
        <taxon>Harpacticoida</taxon>
        <taxon>Harpacticidae</taxon>
        <taxon>Tigriopus</taxon>
    </lineage>
</organism>
<gene>
    <name evidence="1" type="ORF">TCAL_08458</name>
</gene>
<dbReference type="Proteomes" id="UP000318571">
    <property type="component" value="Chromosome 8"/>
</dbReference>
<reference evidence="1 2" key="1">
    <citation type="journal article" date="2018" name="Nat. Ecol. Evol.">
        <title>Genomic signatures of mitonuclear coevolution across populations of Tigriopus californicus.</title>
        <authorList>
            <person name="Barreto F.S."/>
            <person name="Watson E.T."/>
            <person name="Lima T.G."/>
            <person name="Willett C.S."/>
            <person name="Edmands S."/>
            <person name="Li W."/>
            <person name="Burton R.S."/>
        </authorList>
    </citation>
    <scope>NUCLEOTIDE SEQUENCE [LARGE SCALE GENOMIC DNA]</scope>
    <source>
        <strain evidence="1 2">San Diego</strain>
    </source>
</reference>
<dbReference type="AlphaFoldDB" id="A0A553N8B6"/>
<accession>A0A553N8B6</accession>
<evidence type="ECO:0000313" key="1">
    <source>
        <dbReference type="EMBL" id="TRY61686.1"/>
    </source>
</evidence>
<comment type="caution">
    <text evidence="1">The sequence shown here is derived from an EMBL/GenBank/DDBJ whole genome shotgun (WGS) entry which is preliminary data.</text>
</comment>